<keyword evidence="2" id="KW-1185">Reference proteome</keyword>
<proteinExistence type="predicted"/>
<dbReference type="OrthoDB" id="163760at2"/>
<organism evidence="1 2">
    <name type="scientific">Candidatus Chloroploca asiatica</name>
    <dbReference type="NCBI Taxonomy" id="1506545"/>
    <lineage>
        <taxon>Bacteria</taxon>
        <taxon>Bacillati</taxon>
        <taxon>Chloroflexota</taxon>
        <taxon>Chloroflexia</taxon>
        <taxon>Chloroflexales</taxon>
        <taxon>Chloroflexineae</taxon>
        <taxon>Oscillochloridaceae</taxon>
        <taxon>Candidatus Chloroploca</taxon>
    </lineage>
</organism>
<gene>
    <name evidence="1" type="ORF">A9Q02_08245</name>
</gene>
<comment type="caution">
    <text evidence="1">The sequence shown here is derived from an EMBL/GenBank/DDBJ whole genome shotgun (WGS) entry which is preliminary data.</text>
</comment>
<protein>
    <submittedName>
        <fullName evidence="1">Uncharacterized protein</fullName>
    </submittedName>
</protein>
<reference evidence="1 2" key="1">
    <citation type="submission" date="2016-05" db="EMBL/GenBank/DDBJ databases">
        <authorList>
            <person name="Lavstsen T."/>
            <person name="Jespersen J.S."/>
        </authorList>
    </citation>
    <scope>NUCLEOTIDE SEQUENCE [LARGE SCALE GENOMIC DNA]</scope>
    <source>
        <strain evidence="1 2">B7-9</strain>
    </source>
</reference>
<evidence type="ECO:0000313" key="1">
    <source>
        <dbReference type="EMBL" id="PDW00848.1"/>
    </source>
</evidence>
<dbReference type="RefSeq" id="WP_097650672.1">
    <property type="nucleotide sequence ID" value="NZ_LYXE01000024.1"/>
</dbReference>
<evidence type="ECO:0000313" key="2">
    <source>
        <dbReference type="Proteomes" id="UP000220922"/>
    </source>
</evidence>
<name>A0A2H3KR09_9CHLR</name>
<dbReference type="Proteomes" id="UP000220922">
    <property type="component" value="Unassembled WGS sequence"/>
</dbReference>
<dbReference type="AlphaFoldDB" id="A0A2H3KR09"/>
<dbReference type="EMBL" id="LYXE01000024">
    <property type="protein sequence ID" value="PDW00848.1"/>
    <property type="molecule type" value="Genomic_DNA"/>
</dbReference>
<sequence>MSSPEESLVSLAARLERAGLRTPTLLILEMFGPIDVLSSNLVRFGMPFVRGTRIEPVATALGEPDGWGELRQLLARDD</sequence>
<accession>A0A2H3KR09</accession>